<organism evidence="1 4">
    <name type="scientific">Arabidopsis thaliana</name>
    <name type="common">Mouse-ear cress</name>
    <dbReference type="NCBI Taxonomy" id="3702"/>
    <lineage>
        <taxon>Eukaryota</taxon>
        <taxon>Viridiplantae</taxon>
        <taxon>Streptophyta</taxon>
        <taxon>Embryophyta</taxon>
        <taxon>Tracheophyta</taxon>
        <taxon>Spermatophyta</taxon>
        <taxon>Magnoliopsida</taxon>
        <taxon>eudicotyledons</taxon>
        <taxon>Gunneridae</taxon>
        <taxon>Pentapetalae</taxon>
        <taxon>rosids</taxon>
        <taxon>malvids</taxon>
        <taxon>Brassicales</taxon>
        <taxon>Brassicaceae</taxon>
        <taxon>Camelineae</taxon>
        <taxon>Arabidopsis</taxon>
    </lineage>
</organism>
<evidence type="ECO:0000313" key="3">
    <source>
        <dbReference type="Proteomes" id="UP000426265"/>
    </source>
</evidence>
<dbReference type="AlphaFoldDB" id="A0A5S9XBN3"/>
<protein>
    <submittedName>
        <fullName evidence="1">Uncharacterized protein</fullName>
    </submittedName>
</protein>
<evidence type="ECO:0000313" key="1">
    <source>
        <dbReference type="EMBL" id="CAA0382269.1"/>
    </source>
</evidence>
<sequence>RFPKEAISIFAITRDTIFFRLSLH</sequence>
<dbReference type="Proteomes" id="UP000426265">
    <property type="component" value="Unassembled WGS sequence"/>
</dbReference>
<proteinExistence type="predicted"/>
<dbReference type="EMBL" id="CACRSJ010000106">
    <property type="protein sequence ID" value="VYS57218.1"/>
    <property type="molecule type" value="Genomic_DNA"/>
</dbReference>
<reference evidence="1 4" key="1">
    <citation type="submission" date="2019-12" db="EMBL/GenBank/DDBJ databases">
        <authorList>
            <person name="Jiao W.-B."/>
            <person name="Schneeberger K."/>
        </authorList>
    </citation>
    <scope>NUCLEOTIDE SEQUENCE [LARGE SCALE GENOMIC DNA]</scope>
    <source>
        <strain evidence="3">cv. An-1</strain>
        <strain evidence="4">cv. C24</strain>
    </source>
</reference>
<name>A0A5S9XBN3_ARATH</name>
<evidence type="ECO:0000313" key="2">
    <source>
        <dbReference type="EMBL" id="VYS57218.1"/>
    </source>
</evidence>
<dbReference type="EMBL" id="CACSHJ010000089">
    <property type="protein sequence ID" value="CAA0382269.1"/>
    <property type="molecule type" value="Genomic_DNA"/>
</dbReference>
<dbReference type="Proteomes" id="UP000434276">
    <property type="component" value="Unassembled WGS sequence"/>
</dbReference>
<gene>
    <name evidence="2" type="ORF">AN1_LOCUS12668</name>
    <name evidence="1" type="ORF">C24_LOCUS12500</name>
</gene>
<accession>A0A5S9XBN3</accession>
<feature type="non-terminal residue" evidence="1">
    <location>
        <position position="1"/>
    </location>
</feature>
<accession>A0A654F807</accession>
<evidence type="ECO:0000313" key="4">
    <source>
        <dbReference type="Proteomes" id="UP000434276"/>
    </source>
</evidence>